<evidence type="ECO:0000313" key="2">
    <source>
        <dbReference type="Proteomes" id="UP000515511"/>
    </source>
</evidence>
<accession>A0A7G6Y9W0</accession>
<reference evidence="2" key="1">
    <citation type="submission" date="2019-09" db="EMBL/GenBank/DDBJ databases">
        <title>Antimicrobial potential of Antarctic Bacteria.</title>
        <authorList>
            <person name="Benaud N."/>
            <person name="Edwards R.J."/>
            <person name="Ferrari B.C."/>
        </authorList>
    </citation>
    <scope>NUCLEOTIDE SEQUENCE [LARGE SCALE GENOMIC DNA]</scope>
    <source>
        <strain evidence="2">INR9</strain>
    </source>
</reference>
<evidence type="ECO:0008006" key="3">
    <source>
        <dbReference type="Google" id="ProtNLM"/>
    </source>
</evidence>
<proteinExistence type="predicted"/>
<evidence type="ECO:0000313" key="1">
    <source>
        <dbReference type="EMBL" id="QNE35275.1"/>
    </source>
</evidence>
<organism evidence="1 2">
    <name type="scientific">Leifsonia shinshuensis</name>
    <dbReference type="NCBI Taxonomy" id="150026"/>
    <lineage>
        <taxon>Bacteria</taxon>
        <taxon>Bacillati</taxon>
        <taxon>Actinomycetota</taxon>
        <taxon>Actinomycetes</taxon>
        <taxon>Micrococcales</taxon>
        <taxon>Microbacteriaceae</taxon>
        <taxon>Leifsonia</taxon>
    </lineage>
</organism>
<dbReference type="AlphaFoldDB" id="A0A7G6Y9W0"/>
<dbReference type="Proteomes" id="UP000515511">
    <property type="component" value="Chromosome"/>
</dbReference>
<dbReference type="KEGG" id="lse:F1C12_09120"/>
<dbReference type="EMBL" id="CP043641">
    <property type="protein sequence ID" value="QNE35275.1"/>
    <property type="molecule type" value="Genomic_DNA"/>
</dbReference>
<gene>
    <name evidence="1" type="ORF">F1C12_09120</name>
</gene>
<protein>
    <recommendedName>
        <fullName evidence="3">HEAT repeat domain-containing protein</fullName>
    </recommendedName>
</protein>
<dbReference type="RefSeq" id="WP_185278437.1">
    <property type="nucleotide sequence ID" value="NZ_CP043641.1"/>
</dbReference>
<sequence>MAILPDLAALWSAALSGDPAPVELALAEDSRLPGPRANLELAARFADTVAADRATDLAVLAGWLVTPPRLAASLPEGTEEFLPACAALAAGAVAARAAADGGRLPGDAVGLLTTAAGDARWRVRELAATGMQRVLAADWATGLRQVRGWLDSAEPLPMRAAVAAVAEPPLLRDPQHAADAVAVVREAVEALLDLPAARRRDDDVRVLRKALGYAISVVAAADPEDGLPLLERLAASTDPDAAWLVRENLTKARLKPYAERLAALRAPKD</sequence>
<name>A0A7G6Y9W0_9MICO</name>